<reference evidence="1" key="1">
    <citation type="submission" date="2023-06" db="EMBL/GenBank/DDBJ databases">
        <title>Genomic analysis of the entomopathogenic nematode Steinernema hermaphroditum.</title>
        <authorList>
            <person name="Schwarz E.M."/>
            <person name="Heppert J.K."/>
            <person name="Baniya A."/>
            <person name="Schwartz H.T."/>
            <person name="Tan C.-H."/>
            <person name="Antoshechkin I."/>
            <person name="Sternberg P.W."/>
            <person name="Goodrich-Blair H."/>
            <person name="Dillman A.R."/>
        </authorList>
    </citation>
    <scope>NUCLEOTIDE SEQUENCE</scope>
    <source>
        <strain evidence="1">PS9179</strain>
        <tissue evidence="1">Whole animal</tissue>
    </source>
</reference>
<dbReference type="Proteomes" id="UP001175271">
    <property type="component" value="Unassembled WGS sequence"/>
</dbReference>
<comment type="caution">
    <text evidence="1">The sequence shown here is derived from an EMBL/GenBank/DDBJ whole genome shotgun (WGS) entry which is preliminary data.</text>
</comment>
<protein>
    <submittedName>
        <fullName evidence="1">Uncharacterized protein</fullName>
    </submittedName>
</protein>
<proteinExistence type="predicted"/>
<accession>A0AA39IFM2</accession>
<dbReference type="AlphaFoldDB" id="A0AA39IFM2"/>
<keyword evidence="2" id="KW-1185">Reference proteome</keyword>
<dbReference type="EMBL" id="JAUCMV010000001">
    <property type="protein sequence ID" value="KAK0422368.1"/>
    <property type="molecule type" value="Genomic_DNA"/>
</dbReference>
<evidence type="ECO:0000313" key="2">
    <source>
        <dbReference type="Proteomes" id="UP001175271"/>
    </source>
</evidence>
<name>A0AA39IFM2_9BILA</name>
<gene>
    <name evidence="1" type="ORF">QR680_007528</name>
</gene>
<evidence type="ECO:0000313" key="1">
    <source>
        <dbReference type="EMBL" id="KAK0422368.1"/>
    </source>
</evidence>
<organism evidence="1 2">
    <name type="scientific">Steinernema hermaphroditum</name>
    <dbReference type="NCBI Taxonomy" id="289476"/>
    <lineage>
        <taxon>Eukaryota</taxon>
        <taxon>Metazoa</taxon>
        <taxon>Ecdysozoa</taxon>
        <taxon>Nematoda</taxon>
        <taxon>Chromadorea</taxon>
        <taxon>Rhabditida</taxon>
        <taxon>Tylenchina</taxon>
        <taxon>Panagrolaimomorpha</taxon>
        <taxon>Strongyloidoidea</taxon>
        <taxon>Steinernematidae</taxon>
        <taxon>Steinernema</taxon>
    </lineage>
</organism>
<sequence>MTCSLNMDVLAAVINEARQVDFPALAGVNEEWKNLLINSVKEEPEVHAYFYLEDDEWTYHFCGNRTVQAPDYHRHHKNPTKRQTVHSLVISGDCGGMGHYCSKDEHFPIECLDSTAPLKFKKLEILGFDGSLEGLPGNIQKDFEIIVINDSDLSDPSNKAFIVEALQSPDLSEIFISESDIVASRSVRRQLVATLESLRWDRITFEEFWTLGDDHIIDRVLENWMKEENPIVFSLECGLKNYAKFHVLWKRLAKLGEPRGYDIVIKHPKVEGLEAVLSNIWGSTISIQFNEE</sequence>